<sequence>MNELTEFEQDNIALFKDLKLLDDNIKELQDKQKKYKDELLKQMEQYNVKSIDNDFVKVTYVAPTQSTSVDLKTFKEKEPEEYDMLLNDYPKVINRKGYVRIKVK</sequence>
<dbReference type="EMBL" id="CP017107">
    <property type="protein sequence ID" value="AOO74014.1"/>
    <property type="molecule type" value="Genomic_DNA"/>
</dbReference>
<evidence type="ECO:0000256" key="1">
    <source>
        <dbReference type="SAM" id="Coils"/>
    </source>
</evidence>
<evidence type="ECO:0000313" key="3">
    <source>
        <dbReference type="Proteomes" id="UP000094723"/>
    </source>
</evidence>
<dbReference type="Proteomes" id="UP000094723">
    <property type="component" value="Chromosome"/>
</dbReference>
<evidence type="ECO:0000313" key="2">
    <source>
        <dbReference type="EMBL" id="AOO74014.1"/>
    </source>
</evidence>
<protein>
    <submittedName>
        <fullName evidence="2">Uncharacterized protein</fullName>
    </submittedName>
</protein>
<gene>
    <name evidence="2" type="ORF">BHF65_07225</name>
</gene>
<name>A0A1D7TSS0_9LACO</name>
<dbReference type="RefSeq" id="WP_069469364.1">
    <property type="nucleotide sequence ID" value="NZ_CP017107.1"/>
</dbReference>
<dbReference type="AlphaFoldDB" id="A0A1D7TSS0"/>
<proteinExistence type="predicted"/>
<organism evidence="2 3">
    <name type="scientific">Ligilactobacillus salivarius</name>
    <dbReference type="NCBI Taxonomy" id="1624"/>
    <lineage>
        <taxon>Bacteria</taxon>
        <taxon>Bacillati</taxon>
        <taxon>Bacillota</taxon>
        <taxon>Bacilli</taxon>
        <taxon>Lactobacillales</taxon>
        <taxon>Lactobacillaceae</taxon>
        <taxon>Ligilactobacillus</taxon>
    </lineage>
</organism>
<feature type="coiled-coil region" evidence="1">
    <location>
        <begin position="11"/>
        <end position="45"/>
    </location>
</feature>
<accession>A0A1D7TSS0</accession>
<keyword evidence="1" id="KW-0175">Coiled coil</keyword>
<reference evidence="2 3" key="1">
    <citation type="submission" date="2016-09" db="EMBL/GenBank/DDBJ databases">
        <title>Complete Genome Sequence of Lactobacillus salivarius Jin.</title>
        <authorList>
            <person name="Jin N."/>
            <person name="Li C."/>
            <person name="Wang M."/>
            <person name="Ren D."/>
            <person name="Di Y."/>
            <person name="Pan R."/>
            <person name="Du S."/>
            <person name="Lu H."/>
            <person name="Li X."/>
            <person name="Tian M."/>
        </authorList>
    </citation>
    <scope>NUCLEOTIDE SEQUENCE [LARGE SCALE GENOMIC DNA]</scope>
    <source>
        <strain evidence="2 3">CICC 23174</strain>
    </source>
</reference>